<comment type="function">
    <text evidence="5">This is one of the proteins that binds to the 5S RNA in the ribosome where it forms part of the central protuberance.</text>
</comment>
<dbReference type="InterPro" id="IPR020930">
    <property type="entry name" value="Ribosomal_uL5_bac-type"/>
</dbReference>
<feature type="domain" description="Large ribosomal subunit protein bL25 L25" evidence="6">
    <location>
        <begin position="5"/>
        <end position="93"/>
    </location>
</feature>
<dbReference type="CDD" id="cd00495">
    <property type="entry name" value="Ribosomal_L25_TL5_CTC"/>
    <property type="match status" value="1"/>
</dbReference>
<dbReference type="NCBIfam" id="NF004139">
    <property type="entry name" value="PRK05618.4-2"/>
    <property type="match status" value="1"/>
</dbReference>
<comment type="subunit">
    <text evidence="5">Part of the 50S ribosomal subunit; part of the 5S rRNA/L5/L18/L25 subcomplex. Contacts the 5S rRNA. Binds to the 5S rRNA independently of L5 and L18.</text>
</comment>
<evidence type="ECO:0000313" key="9">
    <source>
        <dbReference type="Proteomes" id="UP001600165"/>
    </source>
</evidence>
<dbReference type="Pfam" id="PF01386">
    <property type="entry name" value="Ribosomal_L25p"/>
    <property type="match status" value="1"/>
</dbReference>
<dbReference type="HAMAP" id="MF_01334">
    <property type="entry name" value="Ribosomal_bL25_CTC"/>
    <property type="match status" value="1"/>
</dbReference>
<name>A0ABW6ID81_9CYAN</name>
<evidence type="ECO:0000256" key="4">
    <source>
        <dbReference type="ARBA" id="ARBA00023274"/>
    </source>
</evidence>
<comment type="caution">
    <text evidence="8">The sequence shown here is derived from an EMBL/GenBank/DDBJ whole genome shotgun (WGS) entry which is preliminary data.</text>
</comment>
<dbReference type="Gene3D" id="2.40.240.10">
    <property type="entry name" value="Ribosomal Protein L25, Chain P"/>
    <property type="match status" value="1"/>
</dbReference>
<dbReference type="InterPro" id="IPR020056">
    <property type="entry name" value="Rbsml_bL25/Gln-tRNA_synth_N"/>
</dbReference>
<evidence type="ECO:0000256" key="2">
    <source>
        <dbReference type="ARBA" id="ARBA00022884"/>
    </source>
</evidence>
<evidence type="ECO:0000259" key="6">
    <source>
        <dbReference type="Pfam" id="PF01386"/>
    </source>
</evidence>
<dbReference type="InterPro" id="IPR020057">
    <property type="entry name" value="Ribosomal_bL25_b-dom"/>
</dbReference>
<accession>A0ABW6ID81</accession>
<gene>
    <name evidence="5" type="primary">rplY</name>
    <name evidence="5" type="synonym">ctc</name>
    <name evidence="8" type="ORF">ACFVKH_04850</name>
</gene>
<evidence type="ECO:0000256" key="5">
    <source>
        <dbReference type="HAMAP-Rule" id="MF_01334"/>
    </source>
</evidence>
<sequence length="214" mass="22873">MDLSIQCQKRDFSQNPKAIRREGRLPAVLYGHKGAESVALTVDAKEADMLLRQAAINNTLVTVQVPDLSWSGKALLREVQTHPWKNTIHHISFFSVAAQDEVEVVVPLSYTGEAKGVTNEGGTLDTLINELAIKCPPDAIPESIEINVSNLGVGDILRVGDLVLPAGVVAVAESEKSVVSVLAPTVSAEPEEEPELVDLAIQPEAEPAKADVAE</sequence>
<dbReference type="NCBIfam" id="TIGR00731">
    <property type="entry name" value="bL25_bact_ctc"/>
    <property type="match status" value="1"/>
</dbReference>
<evidence type="ECO:0000259" key="7">
    <source>
        <dbReference type="Pfam" id="PF14693"/>
    </source>
</evidence>
<keyword evidence="1 5" id="KW-0699">rRNA-binding</keyword>
<evidence type="ECO:0000256" key="1">
    <source>
        <dbReference type="ARBA" id="ARBA00022730"/>
    </source>
</evidence>
<feature type="domain" description="Large ribosomal subunit protein bL25 beta" evidence="7">
    <location>
        <begin position="101"/>
        <end position="184"/>
    </location>
</feature>
<keyword evidence="9" id="KW-1185">Reference proteome</keyword>
<keyword evidence="3 5" id="KW-0689">Ribosomal protein</keyword>
<dbReference type="SUPFAM" id="SSF50715">
    <property type="entry name" value="Ribosomal protein L25-like"/>
    <property type="match status" value="1"/>
</dbReference>
<dbReference type="Pfam" id="PF14693">
    <property type="entry name" value="Ribosomal_TL5_C"/>
    <property type="match status" value="1"/>
</dbReference>
<reference evidence="8 9" key="1">
    <citation type="submission" date="2024-10" db="EMBL/GenBank/DDBJ databases">
        <authorList>
            <person name="Ratan Roy A."/>
            <person name="Morales Sandoval P.H."/>
            <person name="De Los Santos Villalobos S."/>
            <person name="Chakraborty S."/>
            <person name="Mukherjee J."/>
        </authorList>
    </citation>
    <scope>NUCLEOTIDE SEQUENCE [LARGE SCALE GENOMIC DNA]</scope>
    <source>
        <strain evidence="8 9">S1</strain>
    </source>
</reference>
<protein>
    <recommendedName>
        <fullName evidence="5">Large ribosomal subunit protein bL25</fullName>
    </recommendedName>
    <alternativeName>
        <fullName evidence="5">General stress protein CTC</fullName>
    </alternativeName>
</protein>
<dbReference type="PANTHER" id="PTHR33284:SF1">
    <property type="entry name" value="RIBOSOMAL PROTEIN L25_GLN-TRNA SYNTHETASE, ANTI-CODON-BINDING DOMAIN-CONTAINING PROTEIN"/>
    <property type="match status" value="1"/>
</dbReference>
<dbReference type="InterPro" id="IPR011035">
    <property type="entry name" value="Ribosomal_bL25/Gln-tRNA_synth"/>
</dbReference>
<dbReference type="InterPro" id="IPR001021">
    <property type="entry name" value="Ribosomal_bL25_long"/>
</dbReference>
<dbReference type="InterPro" id="IPR029751">
    <property type="entry name" value="Ribosomal_L25_dom"/>
</dbReference>
<dbReference type="EMBL" id="JBHZOL010000030">
    <property type="protein sequence ID" value="MFE4105595.1"/>
    <property type="molecule type" value="Genomic_DNA"/>
</dbReference>
<dbReference type="NCBIfam" id="NF004612">
    <property type="entry name" value="PRK05943.1"/>
    <property type="match status" value="1"/>
</dbReference>
<dbReference type="Gene3D" id="2.170.120.20">
    <property type="entry name" value="Ribosomal protein L25, beta domain"/>
    <property type="match status" value="1"/>
</dbReference>
<keyword evidence="2 5" id="KW-0694">RNA-binding</keyword>
<dbReference type="GO" id="GO:0005840">
    <property type="term" value="C:ribosome"/>
    <property type="evidence" value="ECO:0007669"/>
    <property type="project" value="UniProtKB-KW"/>
</dbReference>
<dbReference type="Proteomes" id="UP001600165">
    <property type="component" value="Unassembled WGS sequence"/>
</dbReference>
<dbReference type="InterPro" id="IPR037121">
    <property type="entry name" value="Ribosomal_bL25_C"/>
</dbReference>
<proteinExistence type="inferred from homology"/>
<keyword evidence="4 5" id="KW-0687">Ribonucleoprotein</keyword>
<dbReference type="RefSeq" id="WP_377962439.1">
    <property type="nucleotide sequence ID" value="NZ_JBHZOL010000030.1"/>
</dbReference>
<organism evidence="8 9">
    <name type="scientific">Almyronema epifaneia S1</name>
    <dbReference type="NCBI Taxonomy" id="2991925"/>
    <lineage>
        <taxon>Bacteria</taxon>
        <taxon>Bacillati</taxon>
        <taxon>Cyanobacteriota</taxon>
        <taxon>Cyanophyceae</taxon>
        <taxon>Nodosilineales</taxon>
        <taxon>Nodosilineaceae</taxon>
        <taxon>Almyronema</taxon>
        <taxon>Almyronema epifaneia</taxon>
    </lineage>
</organism>
<evidence type="ECO:0000313" key="8">
    <source>
        <dbReference type="EMBL" id="MFE4105595.1"/>
    </source>
</evidence>
<evidence type="ECO:0000256" key="3">
    <source>
        <dbReference type="ARBA" id="ARBA00022980"/>
    </source>
</evidence>
<comment type="similarity">
    <text evidence="5">Belongs to the bacterial ribosomal protein bL25 family. CTC subfamily.</text>
</comment>
<dbReference type="PANTHER" id="PTHR33284">
    <property type="entry name" value="RIBOSOMAL PROTEIN L25/GLN-TRNA SYNTHETASE, ANTI-CODON-BINDING DOMAIN-CONTAINING PROTEIN"/>
    <property type="match status" value="1"/>
</dbReference>